<dbReference type="Gene3D" id="3.30.540.10">
    <property type="entry name" value="Fructose-1,6-Bisphosphatase, subunit A, domain 1"/>
    <property type="match status" value="1"/>
</dbReference>
<protein>
    <submittedName>
        <fullName evidence="1">3'(2'),5'-bisphosphate nucleotidase CysQ</fullName>
    </submittedName>
</protein>
<dbReference type="SUPFAM" id="SSF56655">
    <property type="entry name" value="Carbohydrate phosphatase"/>
    <property type="match status" value="1"/>
</dbReference>
<dbReference type="Proteomes" id="UP001426770">
    <property type="component" value="Unassembled WGS sequence"/>
</dbReference>
<evidence type="ECO:0000313" key="2">
    <source>
        <dbReference type="Proteomes" id="UP001426770"/>
    </source>
</evidence>
<comment type="caution">
    <text evidence="1">The sequence shown here is derived from an EMBL/GenBank/DDBJ whole genome shotgun (WGS) entry which is preliminary data.</text>
</comment>
<dbReference type="PRINTS" id="PR00377">
    <property type="entry name" value="IMPHPHTASES"/>
</dbReference>
<dbReference type="Pfam" id="PF00459">
    <property type="entry name" value="Inositol_P"/>
    <property type="match status" value="1"/>
</dbReference>
<accession>A0ABP9WI66</accession>
<evidence type="ECO:0000313" key="1">
    <source>
        <dbReference type="EMBL" id="GAA5519516.1"/>
    </source>
</evidence>
<organism evidence="1 2">
    <name type="scientific">Demequina sediminis</name>
    <dbReference type="NCBI Taxonomy" id="1930058"/>
    <lineage>
        <taxon>Bacteria</taxon>
        <taxon>Bacillati</taxon>
        <taxon>Actinomycetota</taxon>
        <taxon>Actinomycetes</taxon>
        <taxon>Micrococcales</taxon>
        <taxon>Demequinaceae</taxon>
        <taxon>Demequina</taxon>
    </lineage>
</organism>
<gene>
    <name evidence="1" type="primary">cysQ_2</name>
    <name evidence="1" type="ORF">Lsed01_01966</name>
</gene>
<dbReference type="PANTHER" id="PTHR20854:SF4">
    <property type="entry name" value="INOSITOL-1-MONOPHOSPHATASE-RELATED"/>
    <property type="match status" value="1"/>
</dbReference>
<reference evidence="1 2" key="1">
    <citation type="submission" date="2024-02" db="EMBL/GenBank/DDBJ databases">
        <title>Lysinimicrobium sediminis NBRC 112286.</title>
        <authorList>
            <person name="Ichikawa N."/>
            <person name="Katano-Makiyama Y."/>
            <person name="Hidaka K."/>
        </authorList>
    </citation>
    <scope>NUCLEOTIDE SEQUENCE [LARGE SCALE GENOMIC DNA]</scope>
    <source>
        <strain evidence="1 2">NBRC 112286</strain>
    </source>
</reference>
<proteinExistence type="predicted"/>
<keyword evidence="2" id="KW-1185">Reference proteome</keyword>
<sequence length="300" mass="31567">MPVRAAMTPASSWNDGRMEPLLDATARAAVGDAMRAVADAEIRPRFRALAEGDIRLKGPGDYVTEADIEAERALTPLLRAILDVPVVGEEASSLDPSVTEVLSTGEAAWTVDPVDGTANFVAGSDTYAVMVGLVEGGEPVGGWIYQPEQGRMFEGLRGVGASLDGESLAAAVERSRGDDARAALEGHPRGAVSVKYAVDSVRDGLLGAEAELGGYVDLRMCAGFDYADLVTQEVGYLLYTRAKPWDHVPGAAIAAEAGFTVGRIDGSGYRPAIESGAPLLAARTDRWESVREVLARHLGV</sequence>
<dbReference type="EMBL" id="BAABRR010000010">
    <property type="protein sequence ID" value="GAA5519516.1"/>
    <property type="molecule type" value="Genomic_DNA"/>
</dbReference>
<dbReference type="PANTHER" id="PTHR20854">
    <property type="entry name" value="INOSITOL MONOPHOSPHATASE"/>
    <property type="match status" value="1"/>
</dbReference>
<dbReference type="InterPro" id="IPR000760">
    <property type="entry name" value="Inositol_monophosphatase-like"/>
</dbReference>
<name>A0ABP9WI66_9MICO</name>
<dbReference type="Gene3D" id="3.40.190.80">
    <property type="match status" value="1"/>
</dbReference>